<organism evidence="2 3">
    <name type="scientific">Methanimicrococcus hongohii</name>
    <dbReference type="NCBI Taxonomy" id="3028295"/>
    <lineage>
        <taxon>Archaea</taxon>
        <taxon>Methanobacteriati</taxon>
        <taxon>Methanobacteriota</taxon>
        <taxon>Stenosarchaea group</taxon>
        <taxon>Methanomicrobia</taxon>
        <taxon>Methanosarcinales</taxon>
        <taxon>Methanosarcinaceae</taxon>
        <taxon>Methanimicrococcus</taxon>
    </lineage>
</organism>
<proteinExistence type="predicted"/>
<protein>
    <submittedName>
        <fullName evidence="2">Uncharacterized protein</fullName>
    </submittedName>
</protein>
<name>A0AA96V0N9_9EURY</name>
<keyword evidence="1" id="KW-1133">Transmembrane helix</keyword>
<accession>A0AA96V0N9</accession>
<keyword evidence="3" id="KW-1185">Reference proteome</keyword>
<reference evidence="2 3" key="1">
    <citation type="submission" date="2023-07" db="EMBL/GenBank/DDBJ databases">
        <title>Closed genoem sequence of Methanomicrococcus sp. Hf6.</title>
        <authorList>
            <person name="Poehlein A."/>
            <person name="Protasov E."/>
            <person name="Platt K."/>
            <person name="Reeh H."/>
            <person name="Daniel R."/>
            <person name="Brune A."/>
        </authorList>
    </citation>
    <scope>NUCLEOTIDE SEQUENCE [LARGE SCALE GENOMIC DNA]</scope>
    <source>
        <strain evidence="2 3">Hf6</strain>
    </source>
</reference>
<dbReference type="EMBL" id="CP131059">
    <property type="protein sequence ID" value="WNY24164.1"/>
    <property type="molecule type" value="Genomic_DNA"/>
</dbReference>
<keyword evidence="1" id="KW-0472">Membrane</keyword>
<evidence type="ECO:0000256" key="1">
    <source>
        <dbReference type="SAM" id="Phobius"/>
    </source>
</evidence>
<dbReference type="KEGG" id="mehf:MmiHf6_14930"/>
<feature type="transmembrane region" description="Helical" evidence="1">
    <location>
        <begin position="12"/>
        <end position="32"/>
    </location>
</feature>
<dbReference type="RefSeq" id="WP_316557339.1">
    <property type="nucleotide sequence ID" value="NZ_CP131059.1"/>
</dbReference>
<dbReference type="AlphaFoldDB" id="A0AA96V0N9"/>
<evidence type="ECO:0000313" key="2">
    <source>
        <dbReference type="EMBL" id="WNY24164.1"/>
    </source>
</evidence>
<sequence length="144" mass="16650">MEFYNQNKKFNDFKIFLLAIVLVLVCFLGYVFHSVFFFGQFIFLILLVVNPLLFGYLSKRSIMSFIVGFLSLFMMILYRLPFSSYYPDQWIADSATLLPGAFLLGVSGFFAAYQTKNKSNQIFCYGLAVLSILMAIAFYLVIYF</sequence>
<feature type="transmembrane region" description="Helical" evidence="1">
    <location>
        <begin position="64"/>
        <end position="82"/>
    </location>
</feature>
<feature type="transmembrane region" description="Helical" evidence="1">
    <location>
        <begin position="94"/>
        <end position="113"/>
    </location>
</feature>
<feature type="transmembrane region" description="Helical" evidence="1">
    <location>
        <begin position="122"/>
        <end position="142"/>
    </location>
</feature>
<evidence type="ECO:0000313" key="3">
    <source>
        <dbReference type="Proteomes" id="UP001302978"/>
    </source>
</evidence>
<dbReference type="GeneID" id="85196093"/>
<keyword evidence="1" id="KW-0812">Transmembrane</keyword>
<dbReference type="Proteomes" id="UP001302978">
    <property type="component" value="Chromosome"/>
</dbReference>
<feature type="transmembrane region" description="Helical" evidence="1">
    <location>
        <begin position="38"/>
        <end position="57"/>
    </location>
</feature>
<gene>
    <name evidence="2" type="ORF">MmiHf6_14930</name>
</gene>